<sequence>MTHYLRCNAVILMQDMHVECNNLQSLPSAQHQRNG</sequence>
<dbReference type="Proteomes" id="UP000050497">
    <property type="component" value="Unassembled WGS sequence"/>
</dbReference>
<dbReference type="AlphaFoldDB" id="A0A0P7X3F4"/>
<accession>A0A0P7X3F4</accession>
<organism evidence="1 2">
    <name type="scientific">Saliniramus fredricksonii</name>
    <dbReference type="NCBI Taxonomy" id="1653334"/>
    <lineage>
        <taxon>Bacteria</taxon>
        <taxon>Pseudomonadati</taxon>
        <taxon>Pseudomonadota</taxon>
        <taxon>Alphaproteobacteria</taxon>
        <taxon>Hyphomicrobiales</taxon>
        <taxon>Salinarimonadaceae</taxon>
        <taxon>Saliniramus</taxon>
    </lineage>
</organism>
<reference evidence="1 2" key="1">
    <citation type="submission" date="2015-09" db="EMBL/GenBank/DDBJ databases">
        <title>Identification and resolution of microdiversity through metagenomic sequencing of parallel consortia.</title>
        <authorList>
            <person name="Nelson W.C."/>
            <person name="Romine M.F."/>
            <person name="Lindemann S.R."/>
        </authorList>
    </citation>
    <scope>NUCLEOTIDE SEQUENCE [LARGE SCALE GENOMIC DNA]</scope>
    <source>
        <strain evidence="1">HL-109</strain>
    </source>
</reference>
<protein>
    <submittedName>
        <fullName evidence="1">Uncharacterized protein</fullName>
    </submittedName>
</protein>
<name>A0A0P7X3F4_9HYPH</name>
<evidence type="ECO:0000313" key="2">
    <source>
        <dbReference type="Proteomes" id="UP000050497"/>
    </source>
</evidence>
<evidence type="ECO:0000313" key="1">
    <source>
        <dbReference type="EMBL" id="KPQ09067.1"/>
    </source>
</evidence>
<gene>
    <name evidence="1" type="ORF">HLUCCO17_16485</name>
</gene>
<comment type="caution">
    <text evidence="1">The sequence shown here is derived from an EMBL/GenBank/DDBJ whole genome shotgun (WGS) entry which is preliminary data.</text>
</comment>
<proteinExistence type="predicted"/>
<dbReference type="EMBL" id="LJSX01000036">
    <property type="protein sequence ID" value="KPQ09067.1"/>
    <property type="molecule type" value="Genomic_DNA"/>
</dbReference>